<reference evidence="2 3" key="1">
    <citation type="submission" date="2018-12" db="EMBL/GenBank/DDBJ databases">
        <title>Genome analysis provides insights into bioremediation potentialities of Halogeometricum borinquense strain N11.</title>
        <authorList>
            <person name="Najjari A."/>
            <person name="Youssef N."/>
            <person name="Fhoula I."/>
            <person name="Ben Dhia O."/>
            <person name="Mahjoubi M."/>
            <person name="Ouzari H.I."/>
            <person name="Cherif A."/>
        </authorList>
    </citation>
    <scope>NUCLEOTIDE SEQUENCE [LARGE SCALE GENOMIC DNA]</scope>
    <source>
        <strain evidence="2 3">N11</strain>
    </source>
</reference>
<dbReference type="EMBL" id="RZHH01000003">
    <property type="protein sequence ID" value="RYJ08690.1"/>
    <property type="molecule type" value="Genomic_DNA"/>
</dbReference>
<dbReference type="Proteomes" id="UP000294028">
    <property type="component" value="Unassembled WGS sequence"/>
</dbReference>
<comment type="caution">
    <text evidence="2">The sequence shown here is derived from an EMBL/GenBank/DDBJ whole genome shotgun (WGS) entry which is preliminary data.</text>
</comment>
<feature type="transmembrane region" description="Helical" evidence="1">
    <location>
        <begin position="148"/>
        <end position="168"/>
    </location>
</feature>
<accession>A0A482T1X6</accession>
<keyword evidence="1" id="KW-0472">Membrane</keyword>
<keyword evidence="1" id="KW-1133">Transmembrane helix</keyword>
<evidence type="ECO:0000313" key="3">
    <source>
        <dbReference type="Proteomes" id="UP000294028"/>
    </source>
</evidence>
<name>A0A482T1X6_9EURY</name>
<gene>
    <name evidence="2" type="ORF">ELS19_19630</name>
</gene>
<proteinExistence type="predicted"/>
<evidence type="ECO:0000256" key="1">
    <source>
        <dbReference type="SAM" id="Phobius"/>
    </source>
</evidence>
<dbReference type="AlphaFoldDB" id="A0A482T1X6"/>
<organism evidence="2 3">
    <name type="scientific">Halogeometricum borinquense</name>
    <dbReference type="NCBI Taxonomy" id="60847"/>
    <lineage>
        <taxon>Archaea</taxon>
        <taxon>Methanobacteriati</taxon>
        <taxon>Methanobacteriota</taxon>
        <taxon>Stenosarchaea group</taxon>
        <taxon>Halobacteria</taxon>
        <taxon>Halobacteriales</taxon>
        <taxon>Haloferacaceae</taxon>
        <taxon>Halogeometricum</taxon>
    </lineage>
</organism>
<protein>
    <submittedName>
        <fullName evidence="2">Uncharacterized protein</fullName>
    </submittedName>
</protein>
<sequence length="169" mass="19636">MVSDELPPCAKWGQFSVRNGTESIHVDPSWLRKQYNTVSFPVEMGGWLGIESARFRHWVWESPALQLTADETTRTFDQVPDCFENIDAERYDDYHLDSISVRDDDMITVLGHLDVEDGKRVLRGGDGVPFAITDQGIDAFRRYLWRRVFKHGFSLVVFTAVLLAIWYYW</sequence>
<keyword evidence="1" id="KW-0812">Transmembrane</keyword>
<evidence type="ECO:0000313" key="2">
    <source>
        <dbReference type="EMBL" id="RYJ08690.1"/>
    </source>
</evidence>
<dbReference type="RefSeq" id="WP_129786647.1">
    <property type="nucleotide sequence ID" value="NZ_RZHH01000003.1"/>
</dbReference>